<name>E9G7Y9_DAPPU</name>
<dbReference type="InParanoid" id="E9G7Y9"/>
<dbReference type="AlphaFoldDB" id="E9G7Y9"/>
<sequence>MLRYHSLPKIPNFKQPAHLVQNYHRSHQNQPIQPQLQHRLVPNYPPFHAHAPFVARHPFMVMQYQPFHPHRPAEQNEPFLAQQQPRFILRPLHLILQEPRLILQEPRLAELQPRVRKIESQFSKYSHEVCSKHDVCSLADAPAIGSGAVSTFENAPKLCLIKASQKE</sequence>
<dbReference type="HOGENOM" id="CLU_1596183_0_0_1"/>
<dbReference type="KEGG" id="dpx:DAPPUDRAFT_314927"/>
<evidence type="ECO:0000313" key="1">
    <source>
        <dbReference type="EMBL" id="EFX84576.1"/>
    </source>
</evidence>
<reference evidence="1 2" key="1">
    <citation type="journal article" date="2011" name="Science">
        <title>The ecoresponsive genome of Daphnia pulex.</title>
        <authorList>
            <person name="Colbourne J.K."/>
            <person name="Pfrender M.E."/>
            <person name="Gilbert D."/>
            <person name="Thomas W.K."/>
            <person name="Tucker A."/>
            <person name="Oakley T.H."/>
            <person name="Tokishita S."/>
            <person name="Aerts A."/>
            <person name="Arnold G.J."/>
            <person name="Basu M.K."/>
            <person name="Bauer D.J."/>
            <person name="Caceres C.E."/>
            <person name="Carmel L."/>
            <person name="Casola C."/>
            <person name="Choi J.H."/>
            <person name="Detter J.C."/>
            <person name="Dong Q."/>
            <person name="Dusheyko S."/>
            <person name="Eads B.D."/>
            <person name="Frohlich T."/>
            <person name="Geiler-Samerotte K.A."/>
            <person name="Gerlach D."/>
            <person name="Hatcher P."/>
            <person name="Jogdeo S."/>
            <person name="Krijgsveld J."/>
            <person name="Kriventseva E.V."/>
            <person name="Kultz D."/>
            <person name="Laforsch C."/>
            <person name="Lindquist E."/>
            <person name="Lopez J."/>
            <person name="Manak J.R."/>
            <person name="Muller J."/>
            <person name="Pangilinan J."/>
            <person name="Patwardhan R.P."/>
            <person name="Pitluck S."/>
            <person name="Pritham E.J."/>
            <person name="Rechtsteiner A."/>
            <person name="Rho M."/>
            <person name="Rogozin I.B."/>
            <person name="Sakarya O."/>
            <person name="Salamov A."/>
            <person name="Schaack S."/>
            <person name="Shapiro H."/>
            <person name="Shiga Y."/>
            <person name="Skalitzky C."/>
            <person name="Smith Z."/>
            <person name="Souvorov A."/>
            <person name="Sung W."/>
            <person name="Tang Z."/>
            <person name="Tsuchiya D."/>
            <person name="Tu H."/>
            <person name="Vos H."/>
            <person name="Wang M."/>
            <person name="Wolf Y.I."/>
            <person name="Yamagata H."/>
            <person name="Yamada T."/>
            <person name="Ye Y."/>
            <person name="Shaw J.R."/>
            <person name="Andrews J."/>
            <person name="Crease T.J."/>
            <person name="Tang H."/>
            <person name="Lucas S.M."/>
            <person name="Robertson H.M."/>
            <person name="Bork P."/>
            <person name="Koonin E.V."/>
            <person name="Zdobnov E.M."/>
            <person name="Grigoriev I.V."/>
            <person name="Lynch M."/>
            <person name="Boore J.L."/>
        </authorList>
    </citation>
    <scope>NUCLEOTIDE SEQUENCE [LARGE SCALE GENOMIC DNA]</scope>
</reference>
<dbReference type="EMBL" id="GL732534">
    <property type="protein sequence ID" value="EFX84576.1"/>
    <property type="molecule type" value="Genomic_DNA"/>
</dbReference>
<protein>
    <submittedName>
        <fullName evidence="1">Uncharacterized protein</fullName>
    </submittedName>
</protein>
<gene>
    <name evidence="1" type="ORF">DAPPUDRAFT_314927</name>
</gene>
<dbReference type="Proteomes" id="UP000000305">
    <property type="component" value="Unassembled WGS sequence"/>
</dbReference>
<evidence type="ECO:0000313" key="2">
    <source>
        <dbReference type="Proteomes" id="UP000000305"/>
    </source>
</evidence>
<proteinExistence type="predicted"/>
<accession>E9G7Y9</accession>
<organism evidence="1 2">
    <name type="scientific">Daphnia pulex</name>
    <name type="common">Water flea</name>
    <dbReference type="NCBI Taxonomy" id="6669"/>
    <lineage>
        <taxon>Eukaryota</taxon>
        <taxon>Metazoa</taxon>
        <taxon>Ecdysozoa</taxon>
        <taxon>Arthropoda</taxon>
        <taxon>Crustacea</taxon>
        <taxon>Branchiopoda</taxon>
        <taxon>Diplostraca</taxon>
        <taxon>Cladocera</taxon>
        <taxon>Anomopoda</taxon>
        <taxon>Daphniidae</taxon>
        <taxon>Daphnia</taxon>
    </lineage>
</organism>
<keyword evidence="2" id="KW-1185">Reference proteome</keyword>